<gene>
    <name evidence="5" type="primary">ptsH</name>
    <name evidence="5" type="ORF">BRYFOR_05601</name>
</gene>
<comment type="subcellular location">
    <subcellularLocation>
        <location evidence="1">Cytoplasm</location>
    </subcellularLocation>
</comment>
<organism evidence="5 6">
    <name type="scientific">Marvinbryantia formatexigens DSM 14469</name>
    <dbReference type="NCBI Taxonomy" id="478749"/>
    <lineage>
        <taxon>Bacteria</taxon>
        <taxon>Bacillati</taxon>
        <taxon>Bacillota</taxon>
        <taxon>Clostridia</taxon>
        <taxon>Lachnospirales</taxon>
        <taxon>Lachnospiraceae</taxon>
        <taxon>Marvinbryantia</taxon>
    </lineage>
</organism>
<keyword evidence="3" id="KW-0598">Phosphotransferase system</keyword>
<proteinExistence type="predicted"/>
<dbReference type="PANTHER" id="PTHR33705">
    <property type="entry name" value="PHOSPHOCARRIER PROTEIN HPR"/>
    <property type="match status" value="1"/>
</dbReference>
<dbReference type="PANTHER" id="PTHR33705:SF2">
    <property type="entry name" value="PHOSPHOCARRIER PROTEIN NPR"/>
    <property type="match status" value="1"/>
</dbReference>
<dbReference type="AlphaFoldDB" id="C6LAF9"/>
<dbReference type="GO" id="GO:0016740">
    <property type="term" value="F:transferase activity"/>
    <property type="evidence" value="ECO:0007669"/>
    <property type="project" value="UniProtKB-KW"/>
</dbReference>
<evidence type="ECO:0000256" key="2">
    <source>
        <dbReference type="ARBA" id="ARBA00022490"/>
    </source>
</evidence>
<evidence type="ECO:0000313" key="6">
    <source>
        <dbReference type="Proteomes" id="UP000005561"/>
    </source>
</evidence>
<feature type="domain" description="HPr" evidence="4">
    <location>
        <begin position="1"/>
        <end position="85"/>
    </location>
</feature>
<dbReference type="GO" id="GO:0009401">
    <property type="term" value="P:phosphoenolpyruvate-dependent sugar phosphotransferase system"/>
    <property type="evidence" value="ECO:0007669"/>
    <property type="project" value="UniProtKB-KW"/>
</dbReference>
<dbReference type="InterPro" id="IPR035895">
    <property type="entry name" value="HPr-like_sf"/>
</dbReference>
<comment type="caution">
    <text evidence="5">The sequence shown here is derived from an EMBL/GenBank/DDBJ whole genome shotgun (WGS) entry which is preliminary data.</text>
</comment>
<dbReference type="PROSITE" id="PS51350">
    <property type="entry name" value="PTS_HPR_DOM"/>
    <property type="match status" value="1"/>
</dbReference>
<evidence type="ECO:0000256" key="1">
    <source>
        <dbReference type="ARBA" id="ARBA00004496"/>
    </source>
</evidence>
<dbReference type="InterPro" id="IPR000032">
    <property type="entry name" value="HPr-like"/>
</dbReference>
<dbReference type="PRINTS" id="PR00107">
    <property type="entry name" value="PHOSPHOCPHPR"/>
</dbReference>
<keyword evidence="5" id="KW-0808">Transferase</keyword>
<evidence type="ECO:0000259" key="4">
    <source>
        <dbReference type="PROSITE" id="PS51350"/>
    </source>
</evidence>
<dbReference type="Pfam" id="PF00381">
    <property type="entry name" value="PTS-HPr"/>
    <property type="match status" value="1"/>
</dbReference>
<dbReference type="Proteomes" id="UP000005561">
    <property type="component" value="Unassembled WGS sequence"/>
</dbReference>
<dbReference type="EMBL" id="ACCL02000002">
    <property type="protein sequence ID" value="EET62566.1"/>
    <property type="molecule type" value="Genomic_DNA"/>
</dbReference>
<sequence length="85" mass="9471">MRKFEYVIKDQFGIHARPAGLIARHADKYKSRITLRIGGRPADAGKIMSIMMLGARCGQTLEVEMEGSDEDAAYEGMKALLEEIL</sequence>
<evidence type="ECO:0000313" key="5">
    <source>
        <dbReference type="EMBL" id="EET62566.1"/>
    </source>
</evidence>
<keyword evidence="2" id="KW-0963">Cytoplasm</keyword>
<name>C6LAF9_9FIRM</name>
<dbReference type="RefSeq" id="WP_006860401.1">
    <property type="nucleotide sequence ID" value="NZ_ACCL02000002.1"/>
</dbReference>
<dbReference type="Gene3D" id="3.30.1340.10">
    <property type="entry name" value="HPr-like"/>
    <property type="match status" value="1"/>
</dbReference>
<keyword evidence="6" id="KW-1185">Reference proteome</keyword>
<reference evidence="5" key="1">
    <citation type="submission" date="2009-07" db="EMBL/GenBank/DDBJ databases">
        <authorList>
            <person name="Weinstock G."/>
            <person name="Sodergren E."/>
            <person name="Clifton S."/>
            <person name="Fulton L."/>
            <person name="Fulton B."/>
            <person name="Courtney L."/>
            <person name="Fronick C."/>
            <person name="Harrison M."/>
            <person name="Strong C."/>
            <person name="Farmer C."/>
            <person name="Delahaunty K."/>
            <person name="Markovic C."/>
            <person name="Hall O."/>
            <person name="Minx P."/>
            <person name="Tomlinson C."/>
            <person name="Mitreva M."/>
            <person name="Nelson J."/>
            <person name="Hou S."/>
            <person name="Wollam A."/>
            <person name="Pepin K.H."/>
            <person name="Johnson M."/>
            <person name="Bhonagiri V."/>
            <person name="Nash W.E."/>
            <person name="Warren W."/>
            <person name="Chinwalla A."/>
            <person name="Mardis E.R."/>
            <person name="Wilson R.K."/>
        </authorList>
    </citation>
    <scope>NUCLEOTIDE SEQUENCE [LARGE SCALE GENOMIC DNA]</scope>
    <source>
        <strain evidence="5">DSM 14469</strain>
    </source>
</reference>
<dbReference type="STRING" id="168384.SAMN05660368_02925"/>
<dbReference type="OrthoDB" id="9809047at2"/>
<dbReference type="GO" id="GO:0005737">
    <property type="term" value="C:cytoplasm"/>
    <property type="evidence" value="ECO:0007669"/>
    <property type="project" value="UniProtKB-SubCell"/>
</dbReference>
<dbReference type="NCBIfam" id="TIGR01003">
    <property type="entry name" value="PTS_HPr_family"/>
    <property type="match status" value="1"/>
</dbReference>
<dbReference type="SUPFAM" id="SSF55594">
    <property type="entry name" value="HPr-like"/>
    <property type="match status" value="1"/>
</dbReference>
<protein>
    <submittedName>
        <fullName evidence="5">Phosphocarrier protein HPr</fullName>
        <ecNumber evidence="5">2.7.11.-</ecNumber>
    </submittedName>
</protein>
<dbReference type="InterPro" id="IPR050399">
    <property type="entry name" value="HPr"/>
</dbReference>
<dbReference type="eggNOG" id="COG1925">
    <property type="taxonomic scope" value="Bacteria"/>
</dbReference>
<accession>C6LAF9</accession>
<evidence type="ECO:0000256" key="3">
    <source>
        <dbReference type="ARBA" id="ARBA00022683"/>
    </source>
</evidence>
<dbReference type="EC" id="2.7.11.-" evidence="5"/>
<dbReference type="CDD" id="cd00367">
    <property type="entry name" value="PTS-HPr_like"/>
    <property type="match status" value="1"/>
</dbReference>